<dbReference type="EMBL" id="FNFF01000015">
    <property type="protein sequence ID" value="SDK98850.1"/>
    <property type="molecule type" value="Genomic_DNA"/>
</dbReference>
<reference evidence="2 3" key="1">
    <citation type="submission" date="2016-10" db="EMBL/GenBank/DDBJ databases">
        <authorList>
            <person name="de Groot N.N."/>
        </authorList>
    </citation>
    <scope>NUCLEOTIDE SEQUENCE [LARGE SCALE GENOMIC DNA]</scope>
    <source>
        <strain evidence="2 3">CGMCC 4.5727</strain>
    </source>
</reference>
<sequence>MSAQLLFDALSKHAELPEQPDLSQVSDPDSVPYGQFSVEAPLTSEPPLADETPLTSEPPLADEAHLTSEPTAFGTASAVA</sequence>
<dbReference type="OrthoDB" id="4311752at2"/>
<protein>
    <submittedName>
        <fullName evidence="2">Uncharacterized protein</fullName>
    </submittedName>
</protein>
<keyword evidence="3" id="KW-1185">Reference proteome</keyword>
<proteinExistence type="predicted"/>
<name>A0A1G9GDW9_9ACTN</name>
<evidence type="ECO:0000313" key="3">
    <source>
        <dbReference type="Proteomes" id="UP000199155"/>
    </source>
</evidence>
<dbReference type="RefSeq" id="WP_093615522.1">
    <property type="nucleotide sequence ID" value="NZ_FNFF01000015.1"/>
</dbReference>
<accession>A0A1G9GDW9</accession>
<dbReference type="Proteomes" id="UP000199155">
    <property type="component" value="Unassembled WGS sequence"/>
</dbReference>
<evidence type="ECO:0000313" key="2">
    <source>
        <dbReference type="EMBL" id="SDK98850.1"/>
    </source>
</evidence>
<organism evidence="2 3">
    <name type="scientific">Streptomyces indicus</name>
    <dbReference type="NCBI Taxonomy" id="417292"/>
    <lineage>
        <taxon>Bacteria</taxon>
        <taxon>Bacillati</taxon>
        <taxon>Actinomycetota</taxon>
        <taxon>Actinomycetes</taxon>
        <taxon>Kitasatosporales</taxon>
        <taxon>Streptomycetaceae</taxon>
        <taxon>Streptomyces</taxon>
    </lineage>
</organism>
<dbReference type="AlphaFoldDB" id="A0A1G9GDW9"/>
<evidence type="ECO:0000256" key="1">
    <source>
        <dbReference type="SAM" id="MobiDB-lite"/>
    </source>
</evidence>
<gene>
    <name evidence="2" type="ORF">SAMN05421806_115164</name>
</gene>
<feature type="region of interest" description="Disordered" evidence="1">
    <location>
        <begin position="16"/>
        <end position="80"/>
    </location>
</feature>
<dbReference type="STRING" id="417292.SAMN05421806_115164"/>